<evidence type="ECO:0000259" key="11">
    <source>
        <dbReference type="PROSITE" id="PS50975"/>
    </source>
</evidence>
<evidence type="ECO:0000256" key="8">
    <source>
        <dbReference type="ARBA" id="ARBA00022842"/>
    </source>
</evidence>
<evidence type="ECO:0000256" key="4">
    <source>
        <dbReference type="ARBA" id="ARBA00022605"/>
    </source>
</evidence>
<reference evidence="12 13" key="1">
    <citation type="submission" date="2015-07" db="EMBL/GenBank/DDBJ databases">
        <title>Whole genome sequence of Thermanaerothrix daxensis DSM 23592.</title>
        <authorList>
            <person name="Hemp J."/>
            <person name="Ward L.M."/>
            <person name="Pace L.A."/>
            <person name="Fischer W.W."/>
        </authorList>
    </citation>
    <scope>NUCLEOTIDE SEQUENCE [LARGE SCALE GENOMIC DNA]</scope>
    <source>
        <strain evidence="12 13">GNS-1</strain>
    </source>
</reference>
<dbReference type="OrthoDB" id="9786585at2"/>
<dbReference type="NCBIfam" id="TIGR00768">
    <property type="entry name" value="rimK_fam"/>
    <property type="match status" value="1"/>
</dbReference>
<dbReference type="InterPro" id="IPR016185">
    <property type="entry name" value="PreATP-grasp_dom_sf"/>
</dbReference>
<dbReference type="GO" id="GO:0009085">
    <property type="term" value="P:lysine biosynthetic process"/>
    <property type="evidence" value="ECO:0007669"/>
    <property type="project" value="InterPro"/>
</dbReference>
<dbReference type="PATRIC" id="fig|869279.4.peg.1726"/>
<evidence type="ECO:0000256" key="5">
    <source>
        <dbReference type="ARBA" id="ARBA00022723"/>
    </source>
</evidence>
<evidence type="ECO:0000313" key="13">
    <source>
        <dbReference type="Proteomes" id="UP000050544"/>
    </source>
</evidence>
<accession>A0A0P6YKD6</accession>
<protein>
    <submittedName>
        <fullName evidence="12">Lysine biosynthesis protein LysX</fullName>
    </submittedName>
</protein>
<dbReference type="STRING" id="869279.SE15_10530"/>
<dbReference type="RefSeq" id="WP_054522484.1">
    <property type="nucleotide sequence ID" value="NZ_LGKO01000005.1"/>
</dbReference>
<evidence type="ECO:0000313" key="12">
    <source>
        <dbReference type="EMBL" id="KPL82928.1"/>
    </source>
</evidence>
<keyword evidence="5" id="KW-0479">Metal-binding</keyword>
<dbReference type="GO" id="GO:0046872">
    <property type="term" value="F:metal ion binding"/>
    <property type="evidence" value="ECO:0007669"/>
    <property type="project" value="UniProtKB-KW"/>
</dbReference>
<dbReference type="InterPro" id="IPR011870">
    <property type="entry name" value="LysX_arch"/>
</dbReference>
<dbReference type="PANTHER" id="PTHR21621:SF0">
    <property type="entry name" value="BETA-CITRYLGLUTAMATE SYNTHASE B-RELATED"/>
    <property type="match status" value="1"/>
</dbReference>
<dbReference type="Gene3D" id="3.40.50.20">
    <property type="match status" value="1"/>
</dbReference>
<dbReference type="InterPro" id="IPR054562">
    <property type="entry name" value="LysX/ArgX_preATP_grasp"/>
</dbReference>
<evidence type="ECO:0000256" key="2">
    <source>
        <dbReference type="ARBA" id="ARBA00006239"/>
    </source>
</evidence>
<keyword evidence="4" id="KW-0028">Amino-acid biosynthesis</keyword>
<dbReference type="InterPro" id="IPR004666">
    <property type="entry name" value="Rp_bS6_RimK/Lys_biosynth_LsyX"/>
</dbReference>
<evidence type="ECO:0000256" key="3">
    <source>
        <dbReference type="ARBA" id="ARBA00022598"/>
    </source>
</evidence>
<dbReference type="Gene3D" id="3.30.470.20">
    <property type="entry name" value="ATP-grasp fold, B domain"/>
    <property type="match status" value="1"/>
</dbReference>
<dbReference type="InterPro" id="IPR013815">
    <property type="entry name" value="ATP_grasp_subdomain_1"/>
</dbReference>
<organism evidence="12 13">
    <name type="scientific">Thermanaerothrix daxensis</name>
    <dbReference type="NCBI Taxonomy" id="869279"/>
    <lineage>
        <taxon>Bacteria</taxon>
        <taxon>Bacillati</taxon>
        <taxon>Chloroflexota</taxon>
        <taxon>Anaerolineae</taxon>
        <taxon>Anaerolineales</taxon>
        <taxon>Anaerolineaceae</taxon>
        <taxon>Thermanaerothrix</taxon>
    </lineage>
</organism>
<dbReference type="PROSITE" id="PS50975">
    <property type="entry name" value="ATP_GRASP"/>
    <property type="match status" value="1"/>
</dbReference>
<keyword evidence="3" id="KW-0436">Ligase</keyword>
<evidence type="ECO:0000256" key="7">
    <source>
        <dbReference type="ARBA" id="ARBA00022840"/>
    </source>
</evidence>
<sequence>MRIGVLYSRLRVEEKWIFAALEQRGVDYERLDDRFVHFDLDNPGPWLQYDAILERSISYARGLYALRVLNAWGVPTVNTAAVAEVCGDKLATTAALTRAGIPQPRTVVAFTAEAALEAIEQLGYPVVLKPVVGSWGRLLSKINDRDAAEAILEHKEVLGSYQHQIFYIQEYIEKPGRDIRAFVLGDRTVAAIYRKSEHWITNTARGGQGEICPITSELEELCGRAAAAVGGGVLAIDILEHPERGLLVNEINHTMEFHTTVPTTGVDIPGMIVDYVLAVARQRVGVVA</sequence>
<comment type="pathway">
    <text evidence="9">Amino-acid biosynthesis.</text>
</comment>
<feature type="domain" description="ATP-grasp" evidence="11">
    <location>
        <begin position="93"/>
        <end position="277"/>
    </location>
</feature>
<dbReference type="GO" id="GO:0009432">
    <property type="term" value="P:SOS response"/>
    <property type="evidence" value="ECO:0007669"/>
    <property type="project" value="TreeGrafter"/>
</dbReference>
<dbReference type="SUPFAM" id="SSF56059">
    <property type="entry name" value="Glutathione synthetase ATP-binding domain-like"/>
    <property type="match status" value="1"/>
</dbReference>
<comment type="cofactor">
    <cofactor evidence="1">
        <name>Mg(2+)</name>
        <dbReference type="ChEBI" id="CHEBI:18420"/>
    </cofactor>
</comment>
<dbReference type="EMBL" id="LGKO01000005">
    <property type="protein sequence ID" value="KPL82928.1"/>
    <property type="molecule type" value="Genomic_DNA"/>
</dbReference>
<dbReference type="AlphaFoldDB" id="A0A0P6YKD6"/>
<name>A0A0P6YKD6_9CHLR</name>
<gene>
    <name evidence="12" type="ORF">SE15_10530</name>
</gene>
<evidence type="ECO:0000256" key="1">
    <source>
        <dbReference type="ARBA" id="ARBA00001946"/>
    </source>
</evidence>
<keyword evidence="8" id="KW-0460">Magnesium</keyword>
<dbReference type="FunFam" id="3.30.470.20:FF:000058">
    <property type="entry name" value="Alpha-aminoadipate--LysW ligase LysX protein"/>
    <property type="match status" value="1"/>
</dbReference>
<dbReference type="GO" id="GO:0005737">
    <property type="term" value="C:cytoplasm"/>
    <property type="evidence" value="ECO:0007669"/>
    <property type="project" value="TreeGrafter"/>
</dbReference>
<evidence type="ECO:0000256" key="10">
    <source>
        <dbReference type="PROSITE-ProRule" id="PRU00409"/>
    </source>
</evidence>
<dbReference type="FunFam" id="3.30.1490.20:FF:000025">
    <property type="entry name" value="Alpha-aminoadipate--LysW ligase LysX protein"/>
    <property type="match status" value="1"/>
</dbReference>
<dbReference type="GO" id="GO:0005524">
    <property type="term" value="F:ATP binding"/>
    <property type="evidence" value="ECO:0007669"/>
    <property type="project" value="UniProtKB-UniRule"/>
</dbReference>
<keyword evidence="6 10" id="KW-0547">Nucleotide-binding</keyword>
<dbReference type="Gene3D" id="3.30.1490.20">
    <property type="entry name" value="ATP-grasp fold, A domain"/>
    <property type="match status" value="1"/>
</dbReference>
<keyword evidence="13" id="KW-1185">Reference proteome</keyword>
<dbReference type="GO" id="GO:0018169">
    <property type="term" value="F:ribosomal S6-glutamic acid ligase activity"/>
    <property type="evidence" value="ECO:0007669"/>
    <property type="project" value="TreeGrafter"/>
</dbReference>
<dbReference type="Pfam" id="PF22626">
    <property type="entry name" value="LysX_preATP_grasp"/>
    <property type="match status" value="1"/>
</dbReference>
<dbReference type="NCBIfam" id="TIGR02144">
    <property type="entry name" value="LysX_arch"/>
    <property type="match status" value="1"/>
</dbReference>
<evidence type="ECO:0000256" key="9">
    <source>
        <dbReference type="ARBA" id="ARBA00029440"/>
    </source>
</evidence>
<dbReference type="InterPro" id="IPR013651">
    <property type="entry name" value="ATP-grasp_RimK-type"/>
</dbReference>
<evidence type="ECO:0000256" key="6">
    <source>
        <dbReference type="ARBA" id="ARBA00022741"/>
    </source>
</evidence>
<comment type="caution">
    <text evidence="12">The sequence shown here is derived from an EMBL/GenBank/DDBJ whole genome shotgun (WGS) entry which is preliminary data.</text>
</comment>
<proteinExistence type="inferred from homology"/>
<comment type="similarity">
    <text evidence="2">Belongs to the RimK family. LysX subfamily.</text>
</comment>
<dbReference type="Pfam" id="PF08443">
    <property type="entry name" value="RimK"/>
    <property type="match status" value="1"/>
</dbReference>
<keyword evidence="7 10" id="KW-0067">ATP-binding</keyword>
<dbReference type="SUPFAM" id="SSF52440">
    <property type="entry name" value="PreATP-grasp domain"/>
    <property type="match status" value="1"/>
</dbReference>
<dbReference type="InterPro" id="IPR011761">
    <property type="entry name" value="ATP-grasp"/>
</dbReference>
<dbReference type="PANTHER" id="PTHR21621">
    <property type="entry name" value="RIBOSOMAL PROTEIN S6 MODIFICATION PROTEIN"/>
    <property type="match status" value="1"/>
</dbReference>
<dbReference type="Proteomes" id="UP000050544">
    <property type="component" value="Unassembled WGS sequence"/>
</dbReference>